<evidence type="ECO:0000313" key="4">
    <source>
        <dbReference type="Proteomes" id="UP001321473"/>
    </source>
</evidence>
<gene>
    <name evidence="3" type="ORF">V5799_015895</name>
</gene>
<protein>
    <submittedName>
        <fullName evidence="3">Uncharacterized protein</fullName>
    </submittedName>
</protein>
<dbReference type="EMBL" id="JARKHS020006313">
    <property type="protein sequence ID" value="KAK8782764.1"/>
    <property type="molecule type" value="Genomic_DNA"/>
</dbReference>
<evidence type="ECO:0000313" key="3">
    <source>
        <dbReference type="EMBL" id="KAK8782764.1"/>
    </source>
</evidence>
<feature type="non-terminal residue" evidence="3">
    <location>
        <position position="407"/>
    </location>
</feature>
<feature type="transmembrane region" description="Helical" evidence="2">
    <location>
        <begin position="286"/>
        <end position="308"/>
    </location>
</feature>
<feature type="region of interest" description="Disordered" evidence="1">
    <location>
        <begin position="155"/>
        <end position="177"/>
    </location>
</feature>
<reference evidence="3 4" key="1">
    <citation type="journal article" date="2023" name="Arcadia Sci">
        <title>De novo assembly of a long-read Amblyomma americanum tick genome.</title>
        <authorList>
            <person name="Chou S."/>
            <person name="Poskanzer K.E."/>
            <person name="Rollins M."/>
            <person name="Thuy-Boun P.S."/>
        </authorList>
    </citation>
    <scope>NUCLEOTIDE SEQUENCE [LARGE SCALE GENOMIC DNA]</scope>
    <source>
        <strain evidence="3">F_SG_1</strain>
        <tissue evidence="3">Salivary glands</tissue>
    </source>
</reference>
<keyword evidence="2" id="KW-0472">Membrane</keyword>
<keyword evidence="2" id="KW-1133">Transmembrane helix</keyword>
<dbReference type="AlphaFoldDB" id="A0AAQ4F6J2"/>
<sequence>MERVLQFSVLVWKNLYLRRLRVRPLAFVFEVCMVSVPFLKIQHERGRVGSEAVVSSIIYPVYTPDLGDIQLDTIYYGPVNNYSRRIVTDVQRSLPGVPLKPSQDEVSMTRLLFSKNVTPNALGIFFETTSLGEDIPHDLSYTIVFSSGAYEITKDRKETTENGPSQREDRESPIVLSGKRRKSSGMDHFAQETKNLISLDRLYTRRMGVPRTWFWVVHYLCAMTTWSMSSVLVLAMMTQVTGPSGLAFIFRTNPMIAFSAMLLFNSGYILVGLFTSLFFDTASLGVACGLILWTVSLLGPFLSLHWTARTVSSYVATKSAAKIATSVAPIHGLYYFFRIVEFYESYDVPFGWPAIYRKALGRDNVTPFTIMLAMGASSCVCAVAIWYLEAVLPWTNVVPLPLHFPFM</sequence>
<accession>A0AAQ4F6J2</accession>
<feature type="transmembrane region" description="Helical" evidence="2">
    <location>
        <begin position="365"/>
        <end position="388"/>
    </location>
</feature>
<organism evidence="3 4">
    <name type="scientific">Amblyomma americanum</name>
    <name type="common">Lone star tick</name>
    <dbReference type="NCBI Taxonomy" id="6943"/>
    <lineage>
        <taxon>Eukaryota</taxon>
        <taxon>Metazoa</taxon>
        <taxon>Ecdysozoa</taxon>
        <taxon>Arthropoda</taxon>
        <taxon>Chelicerata</taxon>
        <taxon>Arachnida</taxon>
        <taxon>Acari</taxon>
        <taxon>Parasitiformes</taxon>
        <taxon>Ixodida</taxon>
        <taxon>Ixodoidea</taxon>
        <taxon>Ixodidae</taxon>
        <taxon>Amblyomminae</taxon>
        <taxon>Amblyomma</taxon>
    </lineage>
</organism>
<feature type="transmembrane region" description="Helical" evidence="2">
    <location>
        <begin position="213"/>
        <end position="236"/>
    </location>
</feature>
<keyword evidence="4" id="KW-1185">Reference proteome</keyword>
<evidence type="ECO:0000256" key="1">
    <source>
        <dbReference type="SAM" id="MobiDB-lite"/>
    </source>
</evidence>
<dbReference type="Proteomes" id="UP001321473">
    <property type="component" value="Unassembled WGS sequence"/>
</dbReference>
<proteinExistence type="predicted"/>
<feature type="compositionally biased region" description="Basic and acidic residues" evidence="1">
    <location>
        <begin position="155"/>
        <end position="172"/>
    </location>
</feature>
<name>A0AAQ4F6J2_AMBAM</name>
<comment type="caution">
    <text evidence="3">The sequence shown here is derived from an EMBL/GenBank/DDBJ whole genome shotgun (WGS) entry which is preliminary data.</text>
</comment>
<keyword evidence="2" id="KW-0812">Transmembrane</keyword>
<evidence type="ECO:0000256" key="2">
    <source>
        <dbReference type="SAM" id="Phobius"/>
    </source>
</evidence>
<feature type="transmembrane region" description="Helical" evidence="2">
    <location>
        <begin position="256"/>
        <end position="279"/>
    </location>
</feature>